<evidence type="ECO:0000256" key="3">
    <source>
        <dbReference type="ARBA" id="ARBA00022729"/>
    </source>
</evidence>
<dbReference type="InterPro" id="IPR008258">
    <property type="entry name" value="Transglycosylase_SLT_dom_1"/>
</dbReference>
<dbReference type="SUPFAM" id="SSF53955">
    <property type="entry name" value="Lysozyme-like"/>
    <property type="match status" value="1"/>
</dbReference>
<dbReference type="SUPFAM" id="SSF48435">
    <property type="entry name" value="Bacterial muramidases"/>
    <property type="match status" value="1"/>
</dbReference>
<evidence type="ECO:0000313" key="7">
    <source>
        <dbReference type="EMBL" id="SFP38280.1"/>
    </source>
</evidence>
<dbReference type="InterPro" id="IPR023346">
    <property type="entry name" value="Lysozyme-like_dom_sf"/>
</dbReference>
<proteinExistence type="inferred from homology"/>
<name>A0A1I5PWT2_9SPHN</name>
<sequence>MHPYPVHMIASAKLPLLLLTAAGAAAALPHAMPQLVQGQSDAAATEAANRQAAGALTPSATARPPVSPAIASALAQWRALQQTDALPFDSYAQFVTAHPGWPGETANRRAAERQAGLGTGNPVSVAAFFRRFPPLTAAGTVAQARALLATGDVAGANAAARAAWRMGTLSSADESAVLSGFPGALSPDDQDARMDALLWQGALGAAQRQLILTSPARRPVFEARLAFRTKASNAAELSASTQALYASDPGYVADRATWLRETLSPTARTWLAQPRRLTTRPGNVEEWYEVLLVNARGAAADGNWQQAYDIGRQVDDAYPAGTDVSKKPYGERDDYTSLVWLAGQAALKKLGRPADAMPLFERYARGSQAPQTRAKGFYWAGRAAEAAGLAPQATAFYDQAAAYRDQFYGQLALERTGRPLVAPPAVSRAALDPAARARFDARETVQAARFLGQIGQWKDQTAFVRQIAADATTESDHLFAEQLSRDIGRPDLGVMVGRSAMQNGLTDYSALGFPTVPVPAGYEDRWTIIHAIARQESQFDRAAVSGAGARGLMQLMPATAREQGGKIGLSFTPEQLSSDPSISIMLGSSYFARVFATYGSYPLAIAAYNAGGGNVNKWLRANGDPRTGTVDWVDWVEAIPYSETRNYVQRVLENAVVYDLMNPARAKSTGATRLSWYLGKSRPG</sequence>
<dbReference type="Proteomes" id="UP000199586">
    <property type="component" value="Unassembled WGS sequence"/>
</dbReference>
<organism evidence="7 8">
    <name type="scientific">Sphingomonas rubra</name>
    <dbReference type="NCBI Taxonomy" id="634430"/>
    <lineage>
        <taxon>Bacteria</taxon>
        <taxon>Pseudomonadati</taxon>
        <taxon>Pseudomonadota</taxon>
        <taxon>Alphaproteobacteria</taxon>
        <taxon>Sphingomonadales</taxon>
        <taxon>Sphingomonadaceae</taxon>
        <taxon>Sphingomonas</taxon>
    </lineage>
</organism>
<dbReference type="AlphaFoldDB" id="A0A1I5PWT2"/>
<evidence type="ECO:0000256" key="2">
    <source>
        <dbReference type="ARBA" id="ARBA00009387"/>
    </source>
</evidence>
<dbReference type="PANTHER" id="PTHR37423">
    <property type="entry name" value="SOLUBLE LYTIC MUREIN TRANSGLYCOSYLASE-RELATED"/>
    <property type="match status" value="1"/>
</dbReference>
<dbReference type="InterPro" id="IPR008939">
    <property type="entry name" value="Lytic_TGlycosylase_superhlx_U"/>
</dbReference>
<dbReference type="CDD" id="cd13401">
    <property type="entry name" value="Slt70-like"/>
    <property type="match status" value="1"/>
</dbReference>
<dbReference type="GO" id="GO:0042597">
    <property type="term" value="C:periplasmic space"/>
    <property type="evidence" value="ECO:0007669"/>
    <property type="project" value="InterPro"/>
</dbReference>
<dbReference type="Pfam" id="PF01464">
    <property type="entry name" value="SLT"/>
    <property type="match status" value="1"/>
</dbReference>
<accession>A0A1I5PWT2</accession>
<feature type="signal peptide" evidence="5">
    <location>
        <begin position="1"/>
        <end position="26"/>
    </location>
</feature>
<evidence type="ECO:0000256" key="5">
    <source>
        <dbReference type="SAM" id="SignalP"/>
    </source>
</evidence>
<dbReference type="EMBL" id="FOXP01000001">
    <property type="protein sequence ID" value="SFP38280.1"/>
    <property type="molecule type" value="Genomic_DNA"/>
</dbReference>
<evidence type="ECO:0000259" key="6">
    <source>
        <dbReference type="Pfam" id="PF01464"/>
    </source>
</evidence>
<dbReference type="GO" id="GO:0004553">
    <property type="term" value="F:hydrolase activity, hydrolyzing O-glycosyl compounds"/>
    <property type="evidence" value="ECO:0007669"/>
    <property type="project" value="InterPro"/>
</dbReference>
<dbReference type="STRING" id="634430.SAMN04488241_101275"/>
<evidence type="ECO:0000313" key="8">
    <source>
        <dbReference type="Proteomes" id="UP000199586"/>
    </source>
</evidence>
<keyword evidence="8" id="KW-1185">Reference proteome</keyword>
<gene>
    <name evidence="7" type="ORF">SAMN04488241_101275</name>
</gene>
<feature type="region of interest" description="Disordered" evidence="4">
    <location>
        <begin position="42"/>
        <end position="64"/>
    </location>
</feature>
<evidence type="ECO:0000256" key="1">
    <source>
        <dbReference type="ARBA" id="ARBA00007734"/>
    </source>
</evidence>
<evidence type="ECO:0000256" key="4">
    <source>
        <dbReference type="SAM" id="MobiDB-lite"/>
    </source>
</evidence>
<reference evidence="7 8" key="1">
    <citation type="submission" date="2016-10" db="EMBL/GenBank/DDBJ databases">
        <authorList>
            <person name="de Groot N.N."/>
        </authorList>
    </citation>
    <scope>NUCLEOTIDE SEQUENCE [LARGE SCALE GENOMIC DNA]</scope>
    <source>
        <strain evidence="7 8">CGMCC 1.9113</strain>
    </source>
</reference>
<feature type="chain" id="PRO_5011647810" evidence="5">
    <location>
        <begin position="27"/>
        <end position="684"/>
    </location>
</feature>
<dbReference type="Gene3D" id="1.10.530.10">
    <property type="match status" value="1"/>
</dbReference>
<comment type="similarity">
    <text evidence="1">Belongs to the transglycosylase Slt family.</text>
</comment>
<protein>
    <submittedName>
        <fullName evidence="7">Soluble lytic murein transglycosylase</fullName>
    </submittedName>
</protein>
<feature type="compositionally biased region" description="Low complexity" evidence="4">
    <location>
        <begin position="42"/>
        <end position="55"/>
    </location>
</feature>
<feature type="domain" description="Transglycosylase SLT" evidence="6">
    <location>
        <begin position="522"/>
        <end position="624"/>
    </location>
</feature>
<comment type="similarity">
    <text evidence="2">Belongs to the virb1 family.</text>
</comment>
<dbReference type="Gene3D" id="1.25.20.10">
    <property type="entry name" value="Bacterial muramidases"/>
    <property type="match status" value="1"/>
</dbReference>
<dbReference type="PANTHER" id="PTHR37423:SF2">
    <property type="entry name" value="MEMBRANE-BOUND LYTIC MUREIN TRANSGLYCOSYLASE C"/>
    <property type="match status" value="1"/>
</dbReference>
<keyword evidence="3 5" id="KW-0732">Signal</keyword>